<evidence type="ECO:0000256" key="5">
    <source>
        <dbReference type="PROSITE-ProRule" id="PRU00277"/>
    </source>
</evidence>
<dbReference type="SUPFAM" id="SSF54534">
    <property type="entry name" value="FKBP-like"/>
    <property type="match status" value="1"/>
</dbReference>
<keyword evidence="4 5" id="KW-0413">Isomerase</keyword>
<sequence length="126" mass="13408">MSEPTKPEVDLPEGDAPTELTVRDLVVGDGPEAKPGRVVQVHYVGVTFESGKEFDASWDRGKTFKFAVGGGKVIKGWDRGIRGMKVGGRREIIVPPRLGYGNQSPSSSIPAGSTLVFVVDLLSVAV</sequence>
<dbReference type="InterPro" id="IPR046357">
    <property type="entry name" value="PPIase_dom_sf"/>
</dbReference>
<protein>
    <recommendedName>
        <fullName evidence="6">Peptidyl-prolyl cis-trans isomerase</fullName>
        <ecNumber evidence="6">5.2.1.8</ecNumber>
    </recommendedName>
</protein>
<feature type="domain" description="PPIase FKBP-type" evidence="7">
    <location>
        <begin position="36"/>
        <end position="125"/>
    </location>
</feature>
<evidence type="ECO:0000313" key="8">
    <source>
        <dbReference type="EMBL" id="TXS28185.1"/>
    </source>
</evidence>
<evidence type="ECO:0000256" key="6">
    <source>
        <dbReference type="RuleBase" id="RU003915"/>
    </source>
</evidence>
<dbReference type="Gene3D" id="3.10.50.40">
    <property type="match status" value="1"/>
</dbReference>
<reference evidence="8" key="1">
    <citation type="submission" date="2018-10" db="EMBL/GenBank/DDBJ databases">
        <authorList>
            <person name="Hariharan J."/>
            <person name="Choudoir M.J."/>
            <person name="Diebold P."/>
            <person name="Panke-Buisse K."/>
            <person name="Campbell A.N."/>
            <person name="Buckley D.H."/>
        </authorList>
    </citation>
    <scope>NUCLEOTIDE SEQUENCE</scope>
    <source>
        <strain evidence="8">Gb1</strain>
    </source>
</reference>
<dbReference type="FunFam" id="3.10.50.40:FF:000006">
    <property type="entry name" value="Peptidyl-prolyl cis-trans isomerase"/>
    <property type="match status" value="1"/>
</dbReference>
<dbReference type="PANTHER" id="PTHR43811">
    <property type="entry name" value="FKBP-TYPE PEPTIDYL-PROLYL CIS-TRANS ISOMERASE FKPA"/>
    <property type="match status" value="1"/>
</dbReference>
<dbReference type="GO" id="GO:0003755">
    <property type="term" value="F:peptidyl-prolyl cis-trans isomerase activity"/>
    <property type="evidence" value="ECO:0007669"/>
    <property type="project" value="UniProtKB-UniRule"/>
</dbReference>
<evidence type="ECO:0000256" key="2">
    <source>
        <dbReference type="ARBA" id="ARBA00006577"/>
    </source>
</evidence>
<dbReference type="RefSeq" id="WP_147984266.1">
    <property type="nucleotide sequence ID" value="NZ_RDBM01000035.1"/>
</dbReference>
<dbReference type="PROSITE" id="PS50059">
    <property type="entry name" value="FKBP_PPIASE"/>
    <property type="match status" value="1"/>
</dbReference>
<evidence type="ECO:0000256" key="3">
    <source>
        <dbReference type="ARBA" id="ARBA00023110"/>
    </source>
</evidence>
<accession>A0A652KWN7</accession>
<dbReference type="AlphaFoldDB" id="A0A652KWN7"/>
<dbReference type="Pfam" id="PF00254">
    <property type="entry name" value="FKBP_C"/>
    <property type="match status" value="1"/>
</dbReference>
<keyword evidence="3 5" id="KW-0697">Rotamase</keyword>
<dbReference type="EC" id="5.2.1.8" evidence="6"/>
<dbReference type="PANTHER" id="PTHR43811:SF19">
    <property type="entry name" value="39 KDA FK506-BINDING NUCLEAR PROTEIN"/>
    <property type="match status" value="1"/>
</dbReference>
<name>A0A652KWN7_9ACTN</name>
<dbReference type="InterPro" id="IPR001179">
    <property type="entry name" value="PPIase_FKBP_dom"/>
</dbReference>
<evidence type="ECO:0000256" key="4">
    <source>
        <dbReference type="ARBA" id="ARBA00023235"/>
    </source>
</evidence>
<comment type="catalytic activity">
    <reaction evidence="1 5 6">
        <text>[protein]-peptidylproline (omega=180) = [protein]-peptidylproline (omega=0)</text>
        <dbReference type="Rhea" id="RHEA:16237"/>
        <dbReference type="Rhea" id="RHEA-COMP:10747"/>
        <dbReference type="Rhea" id="RHEA-COMP:10748"/>
        <dbReference type="ChEBI" id="CHEBI:83833"/>
        <dbReference type="ChEBI" id="CHEBI:83834"/>
        <dbReference type="EC" id="5.2.1.8"/>
    </reaction>
</comment>
<evidence type="ECO:0000259" key="7">
    <source>
        <dbReference type="PROSITE" id="PS50059"/>
    </source>
</evidence>
<comment type="caution">
    <text evidence="8">The sequence shown here is derived from an EMBL/GenBank/DDBJ whole genome shotgun (WGS) entry which is preliminary data.</text>
</comment>
<comment type="similarity">
    <text evidence="2 6">Belongs to the FKBP-type PPIase family.</text>
</comment>
<gene>
    <name evidence="8" type="ORF">EAO74_19950</name>
</gene>
<evidence type="ECO:0000256" key="1">
    <source>
        <dbReference type="ARBA" id="ARBA00000971"/>
    </source>
</evidence>
<dbReference type="EMBL" id="RDBM01000035">
    <property type="protein sequence ID" value="TXS28185.1"/>
    <property type="molecule type" value="Genomic_DNA"/>
</dbReference>
<organism evidence="8">
    <name type="scientific">Streptomyces sp. gb1(2016)</name>
    <dbReference type="NCBI Taxonomy" id="1828321"/>
    <lineage>
        <taxon>Bacteria</taxon>
        <taxon>Bacillati</taxon>
        <taxon>Actinomycetota</taxon>
        <taxon>Actinomycetes</taxon>
        <taxon>Kitasatosporales</taxon>
        <taxon>Streptomycetaceae</taxon>
        <taxon>Streptomyces</taxon>
    </lineage>
</organism>
<proteinExistence type="inferred from homology"/>